<proteinExistence type="predicted"/>
<evidence type="ECO:0000313" key="1">
    <source>
        <dbReference type="EMBL" id="CUM59358.1"/>
    </source>
</evidence>
<gene>
    <name evidence="1" type="ORF">PLAM_1391</name>
</gene>
<dbReference type="EMBL" id="LO018304">
    <property type="protein sequence ID" value="CUM59358.1"/>
    <property type="molecule type" value="Genomic_DNA"/>
</dbReference>
<dbReference type="AlphaFoldDB" id="A0A1J1JD13"/>
<name>A0A1J1JD13_PLAAG</name>
<protein>
    <submittedName>
        <fullName evidence="1">Uncharacterized protein</fullName>
    </submittedName>
</protein>
<reference evidence="1" key="1">
    <citation type="submission" date="2015-09" db="EMBL/GenBank/DDBJ databases">
        <authorList>
            <person name="Jackson K.R."/>
            <person name="Lunt B.L."/>
            <person name="Fisher J.N.B."/>
            <person name="Gardner A.V."/>
            <person name="Bailey M.E."/>
            <person name="Deus L.M."/>
            <person name="Earl A.S."/>
            <person name="Gibby P.D."/>
            <person name="Hartmann K.A."/>
            <person name="Liu J.E."/>
            <person name="Manci A.M."/>
            <person name="Nielsen D.A."/>
            <person name="Solomon M.B."/>
            <person name="Breakwell D.P."/>
            <person name="Burnett S.H."/>
            <person name="Grose J.H."/>
        </authorList>
    </citation>
    <scope>NUCLEOTIDE SEQUENCE</scope>
    <source>
        <strain evidence="1">7805</strain>
    </source>
</reference>
<organism evidence="1">
    <name type="scientific">Planktothrix agardhii</name>
    <name type="common">Oscillatoria agardhii</name>
    <dbReference type="NCBI Taxonomy" id="1160"/>
    <lineage>
        <taxon>Bacteria</taxon>
        <taxon>Bacillati</taxon>
        <taxon>Cyanobacteriota</taxon>
        <taxon>Cyanophyceae</taxon>
        <taxon>Oscillatoriophycideae</taxon>
        <taxon>Oscillatoriales</taxon>
        <taxon>Microcoleaceae</taxon>
        <taxon>Planktothrix</taxon>
    </lineage>
</organism>
<accession>A0A1J1JD13</accession>
<sequence>MLYDVKISKGFTALKDSAYTTNANNYRNYRSSPPDKSNMSKYLFTGFSKCLYPEQKFQSEAERILALILERDAIKSLYNHYKILKANLLRCWI</sequence>